<gene>
    <name evidence="2" type="ORF">TAPDE_003326</name>
</gene>
<keyword evidence="1" id="KW-0472">Membrane</keyword>
<dbReference type="eggNOG" id="ENOG502S67X">
    <property type="taxonomic scope" value="Eukaryota"/>
</dbReference>
<keyword evidence="1" id="KW-0812">Transmembrane</keyword>
<evidence type="ECO:0000313" key="2">
    <source>
        <dbReference type="EMBL" id="CCG83155.1"/>
    </source>
</evidence>
<dbReference type="PANTHER" id="PTHR35179">
    <property type="entry name" value="PROTEIN CBG02620"/>
    <property type="match status" value="1"/>
</dbReference>
<proteinExistence type="predicted"/>
<evidence type="ECO:0008006" key="4">
    <source>
        <dbReference type="Google" id="ProtNLM"/>
    </source>
</evidence>
<protein>
    <recommendedName>
        <fullName evidence="4">Integral membrane protein</fullName>
    </recommendedName>
</protein>
<feature type="transmembrane region" description="Helical" evidence="1">
    <location>
        <begin position="158"/>
        <end position="176"/>
    </location>
</feature>
<feature type="transmembrane region" description="Helical" evidence="1">
    <location>
        <begin position="12"/>
        <end position="31"/>
    </location>
</feature>
<organism evidence="2 3">
    <name type="scientific">Taphrina deformans (strain PYCC 5710 / ATCC 11124 / CBS 356.35 / IMI 108563 / JCM 9778 / NBRC 8474)</name>
    <name type="common">Peach leaf curl fungus</name>
    <name type="synonym">Lalaria deformans</name>
    <dbReference type="NCBI Taxonomy" id="1097556"/>
    <lineage>
        <taxon>Eukaryota</taxon>
        <taxon>Fungi</taxon>
        <taxon>Dikarya</taxon>
        <taxon>Ascomycota</taxon>
        <taxon>Taphrinomycotina</taxon>
        <taxon>Taphrinomycetes</taxon>
        <taxon>Taphrinales</taxon>
        <taxon>Taphrinaceae</taxon>
        <taxon>Taphrina</taxon>
    </lineage>
</organism>
<comment type="caution">
    <text evidence="2">The sequence shown here is derived from an EMBL/GenBank/DDBJ whole genome shotgun (WGS) entry which is preliminary data.</text>
</comment>
<dbReference type="EMBL" id="CAHR02000126">
    <property type="protein sequence ID" value="CCG83155.1"/>
    <property type="molecule type" value="Genomic_DNA"/>
</dbReference>
<sequence length="335" mass="38449">MSERTRIDDNIASLAFGWSLAIATLAGYRIVSSWVLARKHTRIYWYFSLCAALVLISATLAVLSWTYLISRFRPGVVEFAVFLLLWSLEVQIYFQIIINRMCILYAYSRRPLFLRFGTFIFILMINALMIAFWLPGKLGMVTSHGSNLVFWMPRIEKILYLVMDIVLNCAFIYQIQIKLMRIGLHKYRRLIRYNMQIIALSLLCDALLLGMQWYPANDGLFIIIHPVSFLNKLILEMSVCDRMAAVSREAIVMEPMPIHTTDSREFLFPEKIPTESIVSDDSCSEDRSLTIAVEPLRGMKQLPGLPLSATLLSPVFFLGRALSKRSQLSYYAVSV</sequence>
<feature type="transmembrane region" description="Helical" evidence="1">
    <location>
        <begin position="112"/>
        <end position="134"/>
    </location>
</feature>
<accession>R4XC68</accession>
<dbReference type="Proteomes" id="UP000013776">
    <property type="component" value="Unassembled WGS sequence"/>
</dbReference>
<name>R4XC68_TAPDE</name>
<dbReference type="AlphaFoldDB" id="R4XC68"/>
<keyword evidence="3" id="KW-1185">Reference proteome</keyword>
<dbReference type="OrthoDB" id="3205825at2759"/>
<dbReference type="PANTHER" id="PTHR35179:SF2">
    <property type="entry name" value="START DOMAIN-CONTAINING PROTEIN"/>
    <property type="match status" value="1"/>
</dbReference>
<feature type="transmembrane region" description="Helical" evidence="1">
    <location>
        <begin position="79"/>
        <end position="100"/>
    </location>
</feature>
<evidence type="ECO:0000256" key="1">
    <source>
        <dbReference type="SAM" id="Phobius"/>
    </source>
</evidence>
<keyword evidence="1" id="KW-1133">Transmembrane helix</keyword>
<feature type="transmembrane region" description="Helical" evidence="1">
    <location>
        <begin position="197"/>
        <end position="214"/>
    </location>
</feature>
<reference evidence="2 3" key="1">
    <citation type="journal article" date="2013" name="MBio">
        <title>Genome sequencing of the plant pathogen Taphrina deformans, the causal agent of peach leaf curl.</title>
        <authorList>
            <person name="Cisse O.H."/>
            <person name="Almeida J.M.G.C.F."/>
            <person name="Fonseca A."/>
            <person name="Kumar A.A."/>
            <person name="Salojaervi J."/>
            <person name="Overmyer K."/>
            <person name="Hauser P.M."/>
            <person name="Pagni M."/>
        </authorList>
    </citation>
    <scope>NUCLEOTIDE SEQUENCE [LARGE SCALE GENOMIC DNA]</scope>
    <source>
        <strain evidence="3">PYCC 5710 / ATCC 11124 / CBS 356.35 / IMI 108563 / JCM 9778 / NBRC 8474</strain>
    </source>
</reference>
<feature type="transmembrane region" description="Helical" evidence="1">
    <location>
        <begin position="43"/>
        <end position="67"/>
    </location>
</feature>
<evidence type="ECO:0000313" key="3">
    <source>
        <dbReference type="Proteomes" id="UP000013776"/>
    </source>
</evidence>
<dbReference type="VEuPathDB" id="FungiDB:TAPDE_003326"/>